<feature type="compositionally biased region" description="Basic and acidic residues" evidence="7">
    <location>
        <begin position="313"/>
        <end position="323"/>
    </location>
</feature>
<dbReference type="OrthoDB" id="41445at2759"/>
<accession>A0A9P4IS73</accession>
<feature type="compositionally biased region" description="Basic and acidic residues" evidence="7">
    <location>
        <begin position="662"/>
        <end position="677"/>
    </location>
</feature>
<dbReference type="GO" id="GO:0005634">
    <property type="term" value="C:nucleus"/>
    <property type="evidence" value="ECO:0007669"/>
    <property type="project" value="UniProtKB-SubCell"/>
</dbReference>
<organism evidence="9 10">
    <name type="scientific">Myriangium duriaei CBS 260.36</name>
    <dbReference type="NCBI Taxonomy" id="1168546"/>
    <lineage>
        <taxon>Eukaryota</taxon>
        <taxon>Fungi</taxon>
        <taxon>Dikarya</taxon>
        <taxon>Ascomycota</taxon>
        <taxon>Pezizomycotina</taxon>
        <taxon>Dothideomycetes</taxon>
        <taxon>Dothideomycetidae</taxon>
        <taxon>Myriangiales</taxon>
        <taxon>Myriangiaceae</taxon>
        <taxon>Myriangium</taxon>
    </lineage>
</organism>
<protein>
    <recommendedName>
        <fullName evidence="2">Thymocyte nuclear protein 1</fullName>
    </recommendedName>
</protein>
<evidence type="ECO:0000259" key="8">
    <source>
        <dbReference type="Pfam" id="PF01878"/>
    </source>
</evidence>
<evidence type="ECO:0000313" key="9">
    <source>
        <dbReference type="EMBL" id="KAF2148726.1"/>
    </source>
</evidence>
<feature type="domain" description="EVE" evidence="8">
    <location>
        <begin position="323"/>
        <end position="486"/>
    </location>
</feature>
<dbReference type="GO" id="GO:0000785">
    <property type="term" value="C:chromatin"/>
    <property type="evidence" value="ECO:0007669"/>
    <property type="project" value="InterPro"/>
</dbReference>
<dbReference type="AlphaFoldDB" id="A0A9P4IS73"/>
<evidence type="ECO:0000256" key="7">
    <source>
        <dbReference type="SAM" id="MobiDB-lite"/>
    </source>
</evidence>
<dbReference type="Pfam" id="PF01878">
    <property type="entry name" value="EVE"/>
    <property type="match status" value="1"/>
</dbReference>
<comment type="subcellular location">
    <subcellularLocation>
        <location evidence="1">Nucleus</location>
    </subcellularLocation>
</comment>
<dbReference type="InterPro" id="IPR047197">
    <property type="entry name" value="THYN1-like_EVE"/>
</dbReference>
<feature type="compositionally biased region" description="Basic and acidic residues" evidence="7">
    <location>
        <begin position="148"/>
        <end position="161"/>
    </location>
</feature>
<dbReference type="GO" id="GO:0006355">
    <property type="term" value="P:regulation of DNA-templated transcription"/>
    <property type="evidence" value="ECO:0007669"/>
    <property type="project" value="InterPro"/>
</dbReference>
<dbReference type="FunFam" id="3.10.590.10:FF:000003">
    <property type="entry name" value="Thymocyte nuclear protein 1"/>
    <property type="match status" value="1"/>
</dbReference>
<dbReference type="InterPro" id="IPR002740">
    <property type="entry name" value="EVE_domain"/>
</dbReference>
<keyword evidence="6" id="KW-0539">Nucleus</keyword>
<keyword evidence="10" id="KW-1185">Reference proteome</keyword>
<feature type="compositionally biased region" description="Acidic residues" evidence="7">
    <location>
        <begin position="281"/>
        <end position="311"/>
    </location>
</feature>
<gene>
    <name evidence="9" type="ORF">K461DRAFT_282194</name>
</gene>
<evidence type="ECO:0000256" key="6">
    <source>
        <dbReference type="ARBA" id="ARBA00023242"/>
    </source>
</evidence>
<keyword evidence="3" id="KW-0597">Phosphoprotein</keyword>
<dbReference type="InterPro" id="IPR015947">
    <property type="entry name" value="PUA-like_sf"/>
</dbReference>
<evidence type="ECO:0000256" key="5">
    <source>
        <dbReference type="ARBA" id="ARBA00023125"/>
    </source>
</evidence>
<dbReference type="EMBL" id="ML996092">
    <property type="protein sequence ID" value="KAF2148726.1"/>
    <property type="molecule type" value="Genomic_DNA"/>
</dbReference>
<feature type="compositionally biased region" description="Low complexity" evidence="7">
    <location>
        <begin position="98"/>
        <end position="107"/>
    </location>
</feature>
<feature type="compositionally biased region" description="Low complexity" evidence="7">
    <location>
        <begin position="573"/>
        <end position="592"/>
    </location>
</feature>
<dbReference type="InterPro" id="IPR052181">
    <property type="entry name" value="5hmC_binding"/>
</dbReference>
<feature type="region of interest" description="Disordered" evidence="7">
    <location>
        <begin position="1"/>
        <end position="323"/>
    </location>
</feature>
<reference evidence="9" key="1">
    <citation type="journal article" date="2020" name="Stud. Mycol.">
        <title>101 Dothideomycetes genomes: a test case for predicting lifestyles and emergence of pathogens.</title>
        <authorList>
            <person name="Haridas S."/>
            <person name="Albert R."/>
            <person name="Binder M."/>
            <person name="Bloem J."/>
            <person name="Labutti K."/>
            <person name="Salamov A."/>
            <person name="Andreopoulos B."/>
            <person name="Baker S."/>
            <person name="Barry K."/>
            <person name="Bills G."/>
            <person name="Bluhm B."/>
            <person name="Cannon C."/>
            <person name="Castanera R."/>
            <person name="Culley D."/>
            <person name="Daum C."/>
            <person name="Ezra D."/>
            <person name="Gonzalez J."/>
            <person name="Henrissat B."/>
            <person name="Kuo A."/>
            <person name="Liang C."/>
            <person name="Lipzen A."/>
            <person name="Lutzoni F."/>
            <person name="Magnuson J."/>
            <person name="Mondo S."/>
            <person name="Nolan M."/>
            <person name="Ohm R."/>
            <person name="Pangilinan J."/>
            <person name="Park H.-J."/>
            <person name="Ramirez L."/>
            <person name="Alfaro M."/>
            <person name="Sun H."/>
            <person name="Tritt A."/>
            <person name="Yoshinaga Y."/>
            <person name="Zwiers L.-H."/>
            <person name="Turgeon B."/>
            <person name="Goodwin S."/>
            <person name="Spatafora J."/>
            <person name="Crous P."/>
            <person name="Grigoriev I."/>
        </authorList>
    </citation>
    <scope>NUCLEOTIDE SEQUENCE</scope>
    <source>
        <strain evidence="9">CBS 260.36</strain>
    </source>
</reference>
<dbReference type="InterPro" id="IPR017956">
    <property type="entry name" value="AT_hook_DNA-bd_motif"/>
</dbReference>
<comment type="caution">
    <text evidence="9">The sequence shown here is derived from an EMBL/GenBank/DDBJ whole genome shotgun (WGS) entry which is preliminary data.</text>
</comment>
<dbReference type="GO" id="GO:0003677">
    <property type="term" value="F:DNA binding"/>
    <property type="evidence" value="ECO:0007669"/>
    <property type="project" value="UniProtKB-KW"/>
</dbReference>
<evidence type="ECO:0000256" key="1">
    <source>
        <dbReference type="ARBA" id="ARBA00004123"/>
    </source>
</evidence>
<evidence type="ECO:0000256" key="2">
    <source>
        <dbReference type="ARBA" id="ARBA00014654"/>
    </source>
</evidence>
<keyword evidence="5" id="KW-0238">DNA-binding</keyword>
<dbReference type="PANTHER" id="PTHR14087:SF7">
    <property type="entry name" value="THYMOCYTE NUCLEAR PROTEIN 1"/>
    <property type="match status" value="1"/>
</dbReference>
<feature type="compositionally biased region" description="Low complexity" evidence="7">
    <location>
        <begin position="253"/>
        <end position="264"/>
    </location>
</feature>
<dbReference type="Proteomes" id="UP000799439">
    <property type="component" value="Unassembled WGS sequence"/>
</dbReference>
<evidence type="ECO:0000256" key="3">
    <source>
        <dbReference type="ARBA" id="ARBA00022553"/>
    </source>
</evidence>
<dbReference type="PRINTS" id="PR00929">
    <property type="entry name" value="ATHOOK"/>
</dbReference>
<feature type="region of interest" description="Disordered" evidence="7">
    <location>
        <begin position="495"/>
        <end position="639"/>
    </location>
</feature>
<dbReference type="SUPFAM" id="SSF88697">
    <property type="entry name" value="PUA domain-like"/>
    <property type="match status" value="1"/>
</dbReference>
<feature type="compositionally biased region" description="Acidic residues" evidence="7">
    <location>
        <begin position="678"/>
        <end position="687"/>
    </location>
</feature>
<feature type="compositionally biased region" description="Basic residues" evidence="7">
    <location>
        <begin position="266"/>
        <end position="276"/>
    </location>
</feature>
<feature type="compositionally biased region" description="Low complexity" evidence="7">
    <location>
        <begin position="192"/>
        <end position="211"/>
    </location>
</feature>
<dbReference type="Gene3D" id="3.10.590.10">
    <property type="entry name" value="ph1033 like domains"/>
    <property type="match status" value="1"/>
</dbReference>
<dbReference type="CDD" id="cd21133">
    <property type="entry name" value="EVE"/>
    <property type="match status" value="1"/>
</dbReference>
<dbReference type="PRINTS" id="PR00930">
    <property type="entry name" value="HIGHMOBLTYIY"/>
</dbReference>
<evidence type="ECO:0000256" key="4">
    <source>
        <dbReference type="ARBA" id="ARBA00022737"/>
    </source>
</evidence>
<keyword evidence="4" id="KW-0677">Repeat</keyword>
<dbReference type="InterPro" id="IPR000116">
    <property type="entry name" value="HMGA"/>
</dbReference>
<proteinExistence type="predicted"/>
<dbReference type="SMART" id="SM00384">
    <property type="entry name" value="AT_hook"/>
    <property type="match status" value="7"/>
</dbReference>
<evidence type="ECO:0000313" key="10">
    <source>
        <dbReference type="Proteomes" id="UP000799439"/>
    </source>
</evidence>
<name>A0A9P4IS73_9PEZI</name>
<feature type="region of interest" description="Disordered" evidence="7">
    <location>
        <begin position="659"/>
        <end position="687"/>
    </location>
</feature>
<sequence length="687" mass="71765">MPRKRKAPAAEEEVESTPRARRTRTSLGADDSGPAPKRTPRNASKAAPIAAESDKDEDVPEEVVPAEAPKRRGRPPKAPGTTKAEQPSDLPKKRGRPAKAAAVSDSEAAAEEAPKRGRGRPAKTTAAAEEADEEEPAPKRRGRPPKAAAEKVAKDVNEALKRRGRPPRDPAAAAAPTNGAITDEAPKKRGRPAGAKNKVPAAAATTKTTGTGKKRGKPAKDTCVDTPVAKKRRGRPPKSAAATDGAEDDEVEVAALEPTGASKGTGRGKSKGKGKAKAPAEEEVDHDDVVEEVAEEDVAEEEVEADEDGAEGAEPKSGGEAKKFWLMKAEPETRMETTASGEQVDVKFTIDDLAARDEPEPWDGIRNYVARGNLRSMSIGDQCFFAESNCKIPGIVGVMEVVGAARPDPSQFDPGSAYYDPKSSQANPKWDMVLVEFRRKFKAKLPASKLKEYAEAGGPLAGLQLLRQSRLSVSGVSAKEWEFILGLEKELDASSAVASPAKKKAKKAAAAPKAKAARTPGSSRKGKGKVEADDDGVGPEVQVQEPTDMDVDVPASTTAADRHVPEVASLATSPAPDAKVVSAAASVASPPAGTGRTSPLSDVRDSEGGEEEEDAVPSTEPLADGNESSGNGEGKGLFGRIAGGIGRVLASPGRVVRAVSASREEGGARESGDRMEVVEEGEEELSI</sequence>
<dbReference type="PANTHER" id="PTHR14087">
    <property type="entry name" value="THYMOCYTE NUCLEAR PROTEIN 1"/>
    <property type="match status" value="1"/>
</dbReference>